<name>A0A1F6UQQ0_9BACT</name>
<comment type="similarity">
    <text evidence="10">Belongs to the class-I aminoacyl-tRNA synthetase family.</text>
</comment>
<dbReference type="GO" id="GO:0004832">
    <property type="term" value="F:valine-tRNA ligase activity"/>
    <property type="evidence" value="ECO:0007669"/>
    <property type="project" value="UniProtKB-UniRule"/>
</dbReference>
<dbReference type="Proteomes" id="UP000177869">
    <property type="component" value="Unassembled WGS sequence"/>
</dbReference>
<dbReference type="PANTHER" id="PTHR11946">
    <property type="entry name" value="VALYL-TRNA SYNTHETASES"/>
    <property type="match status" value="1"/>
</dbReference>
<dbReference type="SUPFAM" id="SSF52374">
    <property type="entry name" value="Nucleotidylyl transferase"/>
    <property type="match status" value="1"/>
</dbReference>
<proteinExistence type="inferred from homology"/>
<evidence type="ECO:0000256" key="10">
    <source>
        <dbReference type="RuleBase" id="RU363035"/>
    </source>
</evidence>
<evidence type="ECO:0000256" key="8">
    <source>
        <dbReference type="ARBA" id="ARBA00047552"/>
    </source>
</evidence>
<dbReference type="InterPro" id="IPR002300">
    <property type="entry name" value="aa-tRNA-synth_Ia"/>
</dbReference>
<dbReference type="EMBL" id="MFTI01000028">
    <property type="protein sequence ID" value="OGI59691.1"/>
    <property type="molecule type" value="Genomic_DNA"/>
</dbReference>
<dbReference type="InterPro" id="IPR009008">
    <property type="entry name" value="Val/Leu/Ile-tRNA-synth_edit"/>
</dbReference>
<comment type="catalytic activity">
    <reaction evidence="8">
        <text>tRNA(Val) + L-valine + ATP = L-valyl-tRNA(Val) + AMP + diphosphate</text>
        <dbReference type="Rhea" id="RHEA:10704"/>
        <dbReference type="Rhea" id="RHEA-COMP:9672"/>
        <dbReference type="Rhea" id="RHEA-COMP:9708"/>
        <dbReference type="ChEBI" id="CHEBI:30616"/>
        <dbReference type="ChEBI" id="CHEBI:33019"/>
        <dbReference type="ChEBI" id="CHEBI:57762"/>
        <dbReference type="ChEBI" id="CHEBI:78442"/>
        <dbReference type="ChEBI" id="CHEBI:78537"/>
        <dbReference type="ChEBI" id="CHEBI:456215"/>
        <dbReference type="EC" id="6.1.1.9"/>
    </reaction>
</comment>
<organism evidence="13 14">
    <name type="scientific">Candidatus Nomurabacteria bacterium RIFCSPHIGHO2_01_FULL_38_19</name>
    <dbReference type="NCBI Taxonomy" id="1801732"/>
    <lineage>
        <taxon>Bacteria</taxon>
        <taxon>Candidatus Nomuraibacteriota</taxon>
    </lineage>
</organism>
<dbReference type="Pfam" id="PF08264">
    <property type="entry name" value="Anticodon_1"/>
    <property type="match status" value="1"/>
</dbReference>
<dbReference type="GO" id="GO:0005829">
    <property type="term" value="C:cytosol"/>
    <property type="evidence" value="ECO:0007669"/>
    <property type="project" value="TreeGrafter"/>
</dbReference>
<dbReference type="CDD" id="cd00817">
    <property type="entry name" value="ValRS_core"/>
    <property type="match status" value="1"/>
</dbReference>
<keyword evidence="6 10" id="KW-0648">Protein biosynthesis</keyword>
<dbReference type="GO" id="GO:0005524">
    <property type="term" value="F:ATP binding"/>
    <property type="evidence" value="ECO:0007669"/>
    <property type="project" value="UniProtKB-KW"/>
</dbReference>
<dbReference type="Gene3D" id="3.40.50.620">
    <property type="entry name" value="HUPs"/>
    <property type="match status" value="2"/>
</dbReference>
<evidence type="ECO:0000256" key="1">
    <source>
        <dbReference type="ARBA" id="ARBA00013169"/>
    </source>
</evidence>
<dbReference type="SUPFAM" id="SSF50677">
    <property type="entry name" value="ValRS/IleRS/LeuRS editing domain"/>
    <property type="match status" value="1"/>
</dbReference>
<dbReference type="InterPro" id="IPR013155">
    <property type="entry name" value="M/V/L/I-tRNA-synth_anticd-bd"/>
</dbReference>
<dbReference type="GO" id="GO:0006438">
    <property type="term" value="P:valyl-tRNA aminoacylation"/>
    <property type="evidence" value="ECO:0007669"/>
    <property type="project" value="UniProtKB-UniRule"/>
</dbReference>
<dbReference type="PANTHER" id="PTHR11946:SF93">
    <property type="entry name" value="VALINE--TRNA LIGASE, CHLOROPLASTIC_MITOCHONDRIAL 2"/>
    <property type="match status" value="1"/>
</dbReference>
<keyword evidence="3 10" id="KW-0436">Ligase</keyword>
<gene>
    <name evidence="13" type="ORF">A2814_01325</name>
</gene>
<comment type="caution">
    <text evidence="13">The sequence shown here is derived from an EMBL/GenBank/DDBJ whole genome shotgun (WGS) entry which is preliminary data.</text>
</comment>
<dbReference type="InterPro" id="IPR002303">
    <property type="entry name" value="Valyl-tRNA_ligase"/>
</dbReference>
<protein>
    <recommendedName>
        <fullName evidence="1 9">Valine--tRNA ligase</fullName>
        <ecNumber evidence="1 9">6.1.1.9</ecNumber>
    </recommendedName>
</protein>
<evidence type="ECO:0000256" key="5">
    <source>
        <dbReference type="ARBA" id="ARBA00022840"/>
    </source>
</evidence>
<keyword evidence="4 10" id="KW-0547">Nucleotide-binding</keyword>
<evidence type="ECO:0000256" key="4">
    <source>
        <dbReference type="ARBA" id="ARBA00022741"/>
    </source>
</evidence>
<evidence type="ECO:0000313" key="13">
    <source>
        <dbReference type="EMBL" id="OGI59691.1"/>
    </source>
</evidence>
<sequence>MDEKLLKPYDPKKTEERIYKLWEDSGFFNPDVCVEKGITKADAPYFSIVLPPPNATGVLHLGHVLEDSMQDTMIRYNRMQGKKTLWLPGTDHAAIATDSKVTKILEKEGLKKKDIGREKFLERVDEFVDGSRKTIVAQLRKIGASLDWSREAFTLDDKRNLAVRTAFKKMYDDGLIYRGNKIVNWDPKGQTVISDDEIVYEERKGKFFTFKYGPFEIGTARPETKFGDKYVVMHPDDQRYRSYTHGQKIKLEWINGPIEATVIKDAMIDMEFGTGVMTITPAHSHEDFALAEKYKLDKEQIIDQQGKFLPIAQEFAGRKISDAREKIVEKLKAKGLLVKIDENYVNRVATAERTGGIIEPQIMLQWFVDVNKKIISRENKSLKELMLEPVRSGKIKILPNHFEKVYFNWVENLRDWCISRQIWYGHRIPVWYRKNETYCGIEPPERDGWVQDEDTLDTWFSSGLWTFSTLGWPASVKTTAGKPQKTGDLATYHPTSVINPGYEILFFWVARMILMSQYLIGEIPFETVYLHGMLRDAKGQKFSKSLDNGVEPIQIIEEYGADALRMSMIVGIGPGADAKFDIQKVKAYKNFTNKIWNITRYVLSMEREGELNKELIEEWNLFAKDVTSDMNNFRFYLGAEKLYAYIWHRFADEIIEESKNKKGYGATLYYILENSIKLLHPFMPFVTEEIWSMLPVKNKNLLMVEKWPFNFTQDKSK</sequence>
<dbReference type="EC" id="6.1.1.9" evidence="1 9"/>
<evidence type="ECO:0000256" key="9">
    <source>
        <dbReference type="NCBIfam" id="TIGR00422"/>
    </source>
</evidence>
<feature type="domain" description="Aminoacyl-tRNA synthetase class Ia" evidence="11">
    <location>
        <begin position="18"/>
        <end position="437"/>
    </location>
</feature>
<dbReference type="FunFam" id="3.40.50.620:FF:000020">
    <property type="entry name" value="Valine--tRNA ligase, mitochondrial"/>
    <property type="match status" value="1"/>
</dbReference>
<accession>A0A1F6UQQ0</accession>
<dbReference type="InterPro" id="IPR033705">
    <property type="entry name" value="Anticodon_Ia_Val"/>
</dbReference>
<evidence type="ECO:0000313" key="14">
    <source>
        <dbReference type="Proteomes" id="UP000177869"/>
    </source>
</evidence>
<dbReference type="STRING" id="1801732.A2814_01325"/>
<dbReference type="AlphaFoldDB" id="A0A1F6UQQ0"/>
<evidence type="ECO:0000256" key="3">
    <source>
        <dbReference type="ARBA" id="ARBA00022598"/>
    </source>
</evidence>
<feature type="domain" description="Methionyl/Valyl/Leucyl/Isoleucyl-tRNA synthetase anticodon-binding" evidence="12">
    <location>
        <begin position="613"/>
        <end position="709"/>
    </location>
</feature>
<feature type="domain" description="Aminoacyl-tRNA synthetase class Ia" evidence="11">
    <location>
        <begin position="447"/>
        <end position="571"/>
    </location>
</feature>
<keyword evidence="2" id="KW-0963">Cytoplasm</keyword>
<dbReference type="NCBIfam" id="NF004349">
    <property type="entry name" value="PRK05729.1"/>
    <property type="match status" value="1"/>
</dbReference>
<dbReference type="PRINTS" id="PR00986">
    <property type="entry name" value="TRNASYNTHVAL"/>
</dbReference>
<evidence type="ECO:0000256" key="2">
    <source>
        <dbReference type="ARBA" id="ARBA00022490"/>
    </source>
</evidence>
<evidence type="ECO:0000256" key="6">
    <source>
        <dbReference type="ARBA" id="ARBA00022917"/>
    </source>
</evidence>
<dbReference type="CDD" id="cd07962">
    <property type="entry name" value="Anticodon_Ia_Val"/>
    <property type="match status" value="1"/>
</dbReference>
<dbReference type="NCBIfam" id="TIGR00422">
    <property type="entry name" value="valS"/>
    <property type="match status" value="1"/>
</dbReference>
<keyword evidence="7 10" id="KW-0030">Aminoacyl-tRNA synthetase</keyword>
<evidence type="ECO:0000256" key="7">
    <source>
        <dbReference type="ARBA" id="ARBA00023146"/>
    </source>
</evidence>
<dbReference type="InterPro" id="IPR001412">
    <property type="entry name" value="aa-tRNA-synth_I_CS"/>
</dbReference>
<dbReference type="Pfam" id="PF00133">
    <property type="entry name" value="tRNA-synt_1"/>
    <property type="match status" value="2"/>
</dbReference>
<dbReference type="InterPro" id="IPR014729">
    <property type="entry name" value="Rossmann-like_a/b/a_fold"/>
</dbReference>
<evidence type="ECO:0000259" key="12">
    <source>
        <dbReference type="Pfam" id="PF08264"/>
    </source>
</evidence>
<evidence type="ECO:0000259" key="11">
    <source>
        <dbReference type="Pfam" id="PF00133"/>
    </source>
</evidence>
<reference evidence="13 14" key="1">
    <citation type="journal article" date="2016" name="Nat. Commun.">
        <title>Thousands of microbial genomes shed light on interconnected biogeochemical processes in an aquifer system.</title>
        <authorList>
            <person name="Anantharaman K."/>
            <person name="Brown C.T."/>
            <person name="Hug L.A."/>
            <person name="Sharon I."/>
            <person name="Castelle C.J."/>
            <person name="Probst A.J."/>
            <person name="Thomas B.C."/>
            <person name="Singh A."/>
            <person name="Wilkins M.J."/>
            <person name="Karaoz U."/>
            <person name="Brodie E.L."/>
            <person name="Williams K.H."/>
            <person name="Hubbard S.S."/>
            <person name="Banfield J.F."/>
        </authorList>
    </citation>
    <scope>NUCLEOTIDE SEQUENCE [LARGE SCALE GENOMIC DNA]</scope>
</reference>
<dbReference type="InterPro" id="IPR009080">
    <property type="entry name" value="tRNAsynth_Ia_anticodon-bd"/>
</dbReference>
<keyword evidence="5 10" id="KW-0067">ATP-binding</keyword>
<dbReference type="Gene3D" id="1.10.730.10">
    <property type="entry name" value="Isoleucyl-tRNA Synthetase, Domain 1"/>
    <property type="match status" value="1"/>
</dbReference>
<dbReference type="GO" id="GO:0002161">
    <property type="term" value="F:aminoacyl-tRNA deacylase activity"/>
    <property type="evidence" value="ECO:0007669"/>
    <property type="project" value="InterPro"/>
</dbReference>
<dbReference type="SUPFAM" id="SSF47323">
    <property type="entry name" value="Anticodon-binding domain of a subclass of class I aminoacyl-tRNA synthetases"/>
    <property type="match status" value="1"/>
</dbReference>
<dbReference type="PROSITE" id="PS00178">
    <property type="entry name" value="AA_TRNA_LIGASE_I"/>
    <property type="match status" value="1"/>
</dbReference>